<dbReference type="Gene3D" id="3.10.280.10">
    <property type="entry name" value="Mitochondrial glycoprotein"/>
    <property type="match status" value="1"/>
</dbReference>
<proteinExistence type="predicted"/>
<evidence type="ECO:0000313" key="2">
    <source>
        <dbReference type="Proteomes" id="UP000245946"/>
    </source>
</evidence>
<keyword evidence="2" id="KW-1185">Reference proteome</keyword>
<protein>
    <submittedName>
        <fullName evidence="1">Mitochondrial glyco protein</fullName>
    </submittedName>
</protein>
<accession>A0A316Z2G2</accession>
<dbReference type="RefSeq" id="XP_025596256.1">
    <property type="nucleotide sequence ID" value="XM_025743084.1"/>
</dbReference>
<dbReference type="OrthoDB" id="278212at2759"/>
<dbReference type="GO" id="GO:0042256">
    <property type="term" value="P:cytosolic ribosome assembly"/>
    <property type="evidence" value="ECO:0007669"/>
    <property type="project" value="TreeGrafter"/>
</dbReference>
<dbReference type="GO" id="GO:0005759">
    <property type="term" value="C:mitochondrial matrix"/>
    <property type="evidence" value="ECO:0007669"/>
    <property type="project" value="InterPro"/>
</dbReference>
<dbReference type="Pfam" id="PF02330">
    <property type="entry name" value="MAM33"/>
    <property type="match status" value="1"/>
</dbReference>
<dbReference type="PANTHER" id="PTHR10826:SF1">
    <property type="entry name" value="COMPLEMENT COMPONENT 1 Q SUBCOMPONENT-BINDING PROTEIN, MITOCHONDRIAL"/>
    <property type="match status" value="1"/>
</dbReference>
<name>A0A316Z2G2_9BASI</name>
<sequence>MFRTALRLAAPRLSVSARVAPRIARALPAVAPVRAFSVSLARCGSGETDAELSSRLAQEISYERQNESSPDAAPPAFVSDFQAAGIWKIEDVAGSDEIALTRSYGNEKIRVLFSIGDIDTSAPEHDEIDAEEANHDDGEPDVGFPVRCAITISKPGQGSLTIDAQAHDGEFGIENISFYKDEKLATELTAEADWNRRGLYIGPQFETLDESVQAQFEAFLTERGIDSDLARFVPDFAELKEQREYCSWLENVKTFIDA</sequence>
<dbReference type="PANTHER" id="PTHR10826">
    <property type="entry name" value="COMPLEMENT COMPONENT 1"/>
    <property type="match status" value="1"/>
</dbReference>
<dbReference type="EMBL" id="KZ819301">
    <property type="protein sequence ID" value="PWN95977.1"/>
    <property type="molecule type" value="Genomic_DNA"/>
</dbReference>
<dbReference type="InterPro" id="IPR003428">
    <property type="entry name" value="MAM33"/>
</dbReference>
<evidence type="ECO:0000313" key="1">
    <source>
        <dbReference type="EMBL" id="PWN95977.1"/>
    </source>
</evidence>
<organism evidence="1 2">
    <name type="scientific">Tilletiopsis washingtonensis</name>
    <dbReference type="NCBI Taxonomy" id="58919"/>
    <lineage>
        <taxon>Eukaryota</taxon>
        <taxon>Fungi</taxon>
        <taxon>Dikarya</taxon>
        <taxon>Basidiomycota</taxon>
        <taxon>Ustilaginomycotina</taxon>
        <taxon>Exobasidiomycetes</taxon>
        <taxon>Entylomatales</taxon>
        <taxon>Entylomatales incertae sedis</taxon>
        <taxon>Tilletiopsis</taxon>
    </lineage>
</organism>
<reference evidence="1 2" key="1">
    <citation type="journal article" date="2018" name="Mol. Biol. Evol.">
        <title>Broad Genomic Sampling Reveals a Smut Pathogenic Ancestry of the Fungal Clade Ustilaginomycotina.</title>
        <authorList>
            <person name="Kijpornyongpan T."/>
            <person name="Mondo S.J."/>
            <person name="Barry K."/>
            <person name="Sandor L."/>
            <person name="Lee J."/>
            <person name="Lipzen A."/>
            <person name="Pangilinan J."/>
            <person name="LaButti K."/>
            <person name="Hainaut M."/>
            <person name="Henrissat B."/>
            <person name="Grigoriev I.V."/>
            <person name="Spatafora J.W."/>
            <person name="Aime M.C."/>
        </authorList>
    </citation>
    <scope>NUCLEOTIDE SEQUENCE [LARGE SCALE GENOMIC DNA]</scope>
    <source>
        <strain evidence="1 2">MCA 4186</strain>
    </source>
</reference>
<dbReference type="InterPro" id="IPR036561">
    <property type="entry name" value="MAM33_sf"/>
</dbReference>
<dbReference type="Proteomes" id="UP000245946">
    <property type="component" value="Unassembled WGS sequence"/>
</dbReference>
<dbReference type="SUPFAM" id="SSF54529">
    <property type="entry name" value="Mitochondrial glycoprotein MAM33-like"/>
    <property type="match status" value="1"/>
</dbReference>
<dbReference type="STRING" id="58919.A0A316Z2G2"/>
<dbReference type="AlphaFoldDB" id="A0A316Z2G2"/>
<dbReference type="GeneID" id="37270628"/>
<gene>
    <name evidence="1" type="ORF">FA09DRAFT_331585</name>
</gene>